<name>A0ABV7IAY0_9RHOB</name>
<organism evidence="9 10">
    <name type="scientific">Paracoccus fontiphilus</name>
    <dbReference type="NCBI Taxonomy" id="1815556"/>
    <lineage>
        <taxon>Bacteria</taxon>
        <taxon>Pseudomonadati</taxon>
        <taxon>Pseudomonadota</taxon>
        <taxon>Alphaproteobacteria</taxon>
        <taxon>Rhodobacterales</taxon>
        <taxon>Paracoccaceae</taxon>
        <taxon>Paracoccus</taxon>
    </lineage>
</organism>
<dbReference type="SUPFAM" id="SSF55874">
    <property type="entry name" value="ATPase domain of HSP90 chaperone/DNA topoisomerase II/histidine kinase"/>
    <property type="match status" value="1"/>
</dbReference>
<evidence type="ECO:0000256" key="1">
    <source>
        <dbReference type="ARBA" id="ARBA00000085"/>
    </source>
</evidence>
<dbReference type="Gene3D" id="3.30.565.10">
    <property type="entry name" value="Histidine kinase-like ATPase, C-terminal domain"/>
    <property type="match status" value="1"/>
</dbReference>
<comment type="caution">
    <text evidence="9">The sequence shown here is derived from an EMBL/GenBank/DDBJ whole genome shotgun (WGS) entry which is preliminary data.</text>
</comment>
<evidence type="ECO:0000256" key="4">
    <source>
        <dbReference type="ARBA" id="ARBA00022679"/>
    </source>
</evidence>
<keyword evidence="3" id="KW-0597">Phosphoprotein</keyword>
<dbReference type="Proteomes" id="UP001595557">
    <property type="component" value="Unassembled WGS sequence"/>
</dbReference>
<keyword evidence="5" id="KW-0547">Nucleotide-binding</keyword>
<dbReference type="RefSeq" id="WP_377706716.1">
    <property type="nucleotide sequence ID" value="NZ_JBHRTE010000010.1"/>
</dbReference>
<feature type="domain" description="Histidine kinase" evidence="8">
    <location>
        <begin position="84"/>
        <end position="275"/>
    </location>
</feature>
<dbReference type="PANTHER" id="PTHR41523:SF8">
    <property type="entry name" value="ETHYLENE RESPONSE SENSOR PROTEIN"/>
    <property type="match status" value="1"/>
</dbReference>
<dbReference type="PROSITE" id="PS50109">
    <property type="entry name" value="HIS_KIN"/>
    <property type="match status" value="1"/>
</dbReference>
<sequence length="281" mass="30563">WSIPKLIELLTEVVPKDTVVEDFEVKHSFPKIGEREIVLNARKVFRKGNHTHMLLLAMQDITVRRRIEAEREAALEHAGRLLEEINHRVMNSLTMIAGVISLEARNLSDETCKAALARIRSRVDAIGRLYKTLSRSGSVDSVGTRDYLTALASDLISTSEQADCLSLSLELDDIPLSTEVAVPLGLVVNELITNSIKYAYNGRSSGSLAITLRGLPDRLEVKISDDGPGIDPNARVDSGLGQKLTEAFMTQLGGVLITDSNRDGTTHAFTVPLGATAGGYS</sequence>
<protein>
    <recommendedName>
        <fullName evidence="2">histidine kinase</fullName>
        <ecNumber evidence="2">2.7.13.3</ecNumber>
    </recommendedName>
</protein>
<evidence type="ECO:0000256" key="6">
    <source>
        <dbReference type="ARBA" id="ARBA00022777"/>
    </source>
</evidence>
<dbReference type="GO" id="GO:0004673">
    <property type="term" value="F:protein histidine kinase activity"/>
    <property type="evidence" value="ECO:0007669"/>
    <property type="project" value="UniProtKB-EC"/>
</dbReference>
<dbReference type="InterPro" id="IPR036890">
    <property type="entry name" value="HATPase_C_sf"/>
</dbReference>
<evidence type="ECO:0000256" key="5">
    <source>
        <dbReference type="ARBA" id="ARBA00022741"/>
    </source>
</evidence>
<dbReference type="Pfam" id="PF07568">
    <property type="entry name" value="HisKA_2"/>
    <property type="match status" value="1"/>
</dbReference>
<evidence type="ECO:0000259" key="8">
    <source>
        <dbReference type="PROSITE" id="PS50109"/>
    </source>
</evidence>
<dbReference type="EMBL" id="JBHRTE010000010">
    <property type="protein sequence ID" value="MFC3167028.1"/>
    <property type="molecule type" value="Genomic_DNA"/>
</dbReference>
<dbReference type="Pfam" id="PF02518">
    <property type="entry name" value="HATPase_c"/>
    <property type="match status" value="1"/>
</dbReference>
<comment type="catalytic activity">
    <reaction evidence="1">
        <text>ATP + protein L-histidine = ADP + protein N-phospho-L-histidine.</text>
        <dbReference type="EC" id="2.7.13.3"/>
    </reaction>
</comment>
<dbReference type="InterPro" id="IPR004358">
    <property type="entry name" value="Sig_transdc_His_kin-like_C"/>
</dbReference>
<keyword evidence="10" id="KW-1185">Reference proteome</keyword>
<evidence type="ECO:0000256" key="3">
    <source>
        <dbReference type="ARBA" id="ARBA00022553"/>
    </source>
</evidence>
<proteinExistence type="predicted"/>
<evidence type="ECO:0000256" key="2">
    <source>
        <dbReference type="ARBA" id="ARBA00012438"/>
    </source>
</evidence>
<gene>
    <name evidence="9" type="ORF">ACFOD7_03095</name>
</gene>
<dbReference type="InterPro" id="IPR011495">
    <property type="entry name" value="Sig_transdc_His_kin_sub2_dim/P"/>
</dbReference>
<keyword evidence="6 9" id="KW-0418">Kinase</keyword>
<reference evidence="10" key="1">
    <citation type="journal article" date="2019" name="Int. J. Syst. Evol. Microbiol.">
        <title>The Global Catalogue of Microorganisms (GCM) 10K type strain sequencing project: providing services to taxonomists for standard genome sequencing and annotation.</title>
        <authorList>
            <consortium name="The Broad Institute Genomics Platform"/>
            <consortium name="The Broad Institute Genome Sequencing Center for Infectious Disease"/>
            <person name="Wu L."/>
            <person name="Ma J."/>
        </authorList>
    </citation>
    <scope>NUCLEOTIDE SEQUENCE [LARGE SCALE GENOMIC DNA]</scope>
    <source>
        <strain evidence="10">KCTC 52239</strain>
    </source>
</reference>
<dbReference type="InterPro" id="IPR003594">
    <property type="entry name" value="HATPase_dom"/>
</dbReference>
<accession>A0ABV7IAY0</accession>
<dbReference type="PRINTS" id="PR00344">
    <property type="entry name" value="BCTRLSENSOR"/>
</dbReference>
<dbReference type="PANTHER" id="PTHR41523">
    <property type="entry name" value="TWO-COMPONENT SYSTEM SENSOR PROTEIN"/>
    <property type="match status" value="1"/>
</dbReference>
<dbReference type="EC" id="2.7.13.3" evidence="2"/>
<dbReference type="Gene3D" id="3.30.450.20">
    <property type="entry name" value="PAS domain"/>
    <property type="match status" value="1"/>
</dbReference>
<dbReference type="InterPro" id="IPR005467">
    <property type="entry name" value="His_kinase_dom"/>
</dbReference>
<evidence type="ECO:0000313" key="9">
    <source>
        <dbReference type="EMBL" id="MFC3167028.1"/>
    </source>
</evidence>
<evidence type="ECO:0000313" key="10">
    <source>
        <dbReference type="Proteomes" id="UP001595557"/>
    </source>
</evidence>
<dbReference type="SMART" id="SM00387">
    <property type="entry name" value="HATPase_c"/>
    <property type="match status" value="1"/>
</dbReference>
<keyword evidence="7" id="KW-0067">ATP-binding</keyword>
<feature type="non-terminal residue" evidence="9">
    <location>
        <position position="1"/>
    </location>
</feature>
<evidence type="ECO:0000256" key="7">
    <source>
        <dbReference type="ARBA" id="ARBA00022840"/>
    </source>
</evidence>
<keyword evidence="4 9" id="KW-0808">Transferase</keyword>